<evidence type="ECO:0000313" key="4">
    <source>
        <dbReference type="Proteomes" id="UP000010862"/>
    </source>
</evidence>
<dbReference type="EMBL" id="CP003368">
    <property type="protein sequence ID" value="AGB28669.1"/>
    <property type="molecule type" value="Genomic_DNA"/>
</dbReference>
<reference evidence="1" key="2">
    <citation type="submission" date="2012-02" db="EMBL/GenBank/DDBJ databases">
        <title>Complete sequence of chromosome 1 of Prevotella dentalis DSM 3688.</title>
        <authorList>
            <consortium name="US DOE Joint Genome Institute (JGI-PGF)"/>
            <person name="Lucas S."/>
            <person name="Copeland A."/>
            <person name="Lapidus A."/>
            <person name="Glavina del Rio T."/>
            <person name="Dalin E."/>
            <person name="Tice H."/>
            <person name="Bruce D."/>
            <person name="Goodwin L."/>
            <person name="Pitluck S."/>
            <person name="Peters L."/>
            <person name="Mikhailova N."/>
            <person name="Chertkov O."/>
            <person name="Kyrpides N."/>
            <person name="Mavromatis K."/>
            <person name="Ivanova N."/>
            <person name="Brettin T."/>
            <person name="Detter J.C."/>
            <person name="Han C."/>
            <person name="Larimer F."/>
            <person name="Land M."/>
            <person name="Hauser L."/>
            <person name="Markowitz V."/>
            <person name="Cheng J.-F."/>
            <person name="Hugenholtz P."/>
            <person name="Woyke T."/>
            <person name="Wu D."/>
            <person name="Gronow S."/>
            <person name="Wellnitz S."/>
            <person name="Brambilla E."/>
            <person name="Klenk H.-P."/>
            <person name="Eisen J.A."/>
        </authorList>
    </citation>
    <scope>NUCLEOTIDE SEQUENCE [LARGE SCALE GENOMIC DNA]</scope>
    <source>
        <strain evidence="1">DSM 3688</strain>
    </source>
</reference>
<gene>
    <name evidence="1" type="ordered locus">Prede_1349</name>
    <name evidence="2" type="ORF">HMPREF9136_1225</name>
</gene>
<name>F9D2Z7_PREDD</name>
<evidence type="ECO:0000313" key="1">
    <source>
        <dbReference type="EMBL" id="AGB28669.1"/>
    </source>
</evidence>
<dbReference type="RefSeq" id="WP_005845274.1">
    <property type="nucleotide sequence ID" value="NC_019960.1"/>
</dbReference>
<reference evidence="4" key="3">
    <citation type="submission" date="2012-02" db="EMBL/GenBank/DDBJ databases">
        <title>Complete sequence of chromosome 1 of Prevotella dentalis DSM 3688.</title>
        <authorList>
            <person name="Lucas S."/>
            <person name="Copeland A."/>
            <person name="Lapidus A."/>
            <person name="Glavina del Rio T."/>
            <person name="Dalin E."/>
            <person name="Tice H."/>
            <person name="Bruce D."/>
            <person name="Goodwin L."/>
            <person name="Pitluck S."/>
            <person name="Peters L."/>
            <person name="Mikhailova N."/>
            <person name="Chertkov O."/>
            <person name="Kyrpides N."/>
            <person name="Mavromatis K."/>
            <person name="Ivanova N."/>
            <person name="Brettin T."/>
            <person name="Detter J.C."/>
            <person name="Han C."/>
            <person name="Larimer F."/>
            <person name="Land M."/>
            <person name="Hauser L."/>
            <person name="Markowitz V."/>
            <person name="Cheng J.-F."/>
            <person name="Hugenholtz P."/>
            <person name="Woyke T."/>
            <person name="Wu D."/>
            <person name="Gronow S."/>
            <person name="Wellnitz S."/>
            <person name="Brambilla E."/>
            <person name="Klenk H.-P."/>
            <person name="Eisen J.A."/>
        </authorList>
    </citation>
    <scope>NUCLEOTIDE SEQUENCE [LARGE SCALE GENOMIC DNA]</scope>
    <source>
        <strain evidence="4">ATCC 49559 / DSM 3688 / JCM 13448 / NCTC 12043 / ES 2772</strain>
    </source>
</reference>
<dbReference type="InterPro" id="IPR053745">
    <property type="entry name" value="Viral_Tail_Comp_sf"/>
</dbReference>
<evidence type="ECO:0008006" key="5">
    <source>
        <dbReference type="Google" id="ProtNLM"/>
    </source>
</evidence>
<protein>
    <recommendedName>
        <fullName evidence="5">DUF3168 domain-containing protein</fullName>
    </recommendedName>
</protein>
<dbReference type="KEGG" id="pdt:Prede_1349"/>
<evidence type="ECO:0000313" key="3">
    <source>
        <dbReference type="Proteomes" id="UP000007820"/>
    </source>
</evidence>
<proteinExistence type="predicted"/>
<dbReference type="OrthoDB" id="1047081at2"/>
<reference evidence="2 3" key="1">
    <citation type="submission" date="2011-04" db="EMBL/GenBank/DDBJ databases">
        <authorList>
            <person name="Muzny D."/>
            <person name="Qin X."/>
            <person name="Deng J."/>
            <person name="Jiang H."/>
            <person name="Liu Y."/>
            <person name="Qu J."/>
            <person name="Song X.-Z."/>
            <person name="Zhang L."/>
            <person name="Thornton R."/>
            <person name="Coyle M."/>
            <person name="Francisco L."/>
            <person name="Jackson L."/>
            <person name="Javaid M."/>
            <person name="Korchina V."/>
            <person name="Kovar C."/>
            <person name="Mata R."/>
            <person name="Mathew T."/>
            <person name="Ngo R."/>
            <person name="Nguyen L."/>
            <person name="Nguyen N."/>
            <person name="Okwuonu G."/>
            <person name="Ongeri F."/>
            <person name="Pham C."/>
            <person name="Simmons D."/>
            <person name="Wilczek-Boney K."/>
            <person name="Hale W."/>
            <person name="Jakkamsetti A."/>
            <person name="Pham P."/>
            <person name="Ruth R."/>
            <person name="San Lucas F."/>
            <person name="Warren J."/>
            <person name="Zhang J."/>
            <person name="Zhao Z."/>
            <person name="Zhou C."/>
            <person name="Zhu D."/>
            <person name="Lee S."/>
            <person name="Bess C."/>
            <person name="Blankenburg K."/>
            <person name="Forbes L."/>
            <person name="Fu Q."/>
            <person name="Gubbala S."/>
            <person name="Hirani K."/>
            <person name="Jayaseelan J.C."/>
            <person name="Lara F."/>
            <person name="Munidasa M."/>
            <person name="Palculict T."/>
            <person name="Patil S."/>
            <person name="Pu L.-L."/>
            <person name="Saada N."/>
            <person name="Tang L."/>
            <person name="Weissenberger G."/>
            <person name="Zhu Y."/>
            <person name="Hemphill L."/>
            <person name="Shang Y."/>
            <person name="Youmans B."/>
            <person name="Ayvaz T."/>
            <person name="Ross M."/>
            <person name="Santibanez J."/>
            <person name="Aqrawi P."/>
            <person name="Gross S."/>
            <person name="Joshi V."/>
            <person name="Fowler G."/>
            <person name="Nazareth L."/>
            <person name="Reid J."/>
            <person name="Worley K."/>
            <person name="Petrosino J."/>
            <person name="Highlander S."/>
            <person name="Gibbs R."/>
        </authorList>
    </citation>
    <scope>NUCLEOTIDE SEQUENCE [LARGE SCALE GENOMIC DNA]</scope>
    <source>
        <strain evidence="2 3">DSM 3688</strain>
    </source>
</reference>
<dbReference type="PATRIC" id="fig|908937.9.peg.1412"/>
<dbReference type="STRING" id="908937.Prede_1349"/>
<dbReference type="AlphaFoldDB" id="F9D2Z7"/>
<organism evidence="2 3">
    <name type="scientific">Prevotella dentalis (strain ATCC 49559 / DSM 3688 / JCM 13448 / NCTC 12043 / ES 2772)</name>
    <name type="common">Mitsuokella dentalis</name>
    <dbReference type="NCBI Taxonomy" id="908937"/>
    <lineage>
        <taxon>Bacteria</taxon>
        <taxon>Pseudomonadati</taxon>
        <taxon>Bacteroidota</taxon>
        <taxon>Bacteroidia</taxon>
        <taxon>Bacteroidales</taxon>
        <taxon>Prevotellaceae</taxon>
        <taxon>Prevotella</taxon>
    </lineage>
</organism>
<dbReference type="HOGENOM" id="CLU_157064_0_0_10"/>
<evidence type="ECO:0000313" key="2">
    <source>
        <dbReference type="EMBL" id="EGQ15464.1"/>
    </source>
</evidence>
<accession>F9D2Z7</accession>
<dbReference type="EMBL" id="AFPW01000015">
    <property type="protein sequence ID" value="EGQ15464.1"/>
    <property type="molecule type" value="Genomic_DNA"/>
</dbReference>
<dbReference type="Pfam" id="PF11367">
    <property type="entry name" value="Tail_completion_gp17"/>
    <property type="match status" value="1"/>
</dbReference>
<keyword evidence="4" id="KW-1185">Reference proteome</keyword>
<dbReference type="Proteomes" id="UP000007820">
    <property type="component" value="Unassembled WGS sequence"/>
</dbReference>
<dbReference type="eggNOG" id="ENOG5030R3V">
    <property type="taxonomic scope" value="Bacteria"/>
</dbReference>
<sequence>MMSDSLNIGKAINALLVANSDIVKKVGKKIYPLIADSTTTFPFIVYSRYQMVPESTKDNTGEQIYVNVQIATERYPEGIEIANYVRASIEGKNGKFGTIDIDDIQLVDGDEKVMDDTFIQQLYFKIQLN</sequence>
<dbReference type="Proteomes" id="UP000010862">
    <property type="component" value="Chromosome 1"/>
</dbReference>
<dbReference type="Gene3D" id="3.30.2000.30">
    <property type="match status" value="1"/>
</dbReference>
<dbReference type="InterPro" id="IPR021508">
    <property type="entry name" value="Gp17-like"/>
</dbReference>